<protein>
    <submittedName>
        <fullName evidence="2">Uncharacterized protein</fullName>
    </submittedName>
</protein>
<dbReference type="EMBL" id="BDIP01000023">
    <property type="protein sequence ID" value="GIQ79578.1"/>
    <property type="molecule type" value="Genomic_DNA"/>
</dbReference>
<organism evidence="2 3">
    <name type="scientific">Kipferlia bialata</name>
    <dbReference type="NCBI Taxonomy" id="797122"/>
    <lineage>
        <taxon>Eukaryota</taxon>
        <taxon>Metamonada</taxon>
        <taxon>Carpediemonas-like organisms</taxon>
        <taxon>Kipferlia</taxon>
    </lineage>
</organism>
<dbReference type="Proteomes" id="UP000265618">
    <property type="component" value="Unassembled WGS sequence"/>
</dbReference>
<evidence type="ECO:0000313" key="3">
    <source>
        <dbReference type="Proteomes" id="UP000265618"/>
    </source>
</evidence>
<evidence type="ECO:0000256" key="1">
    <source>
        <dbReference type="SAM" id="SignalP"/>
    </source>
</evidence>
<comment type="caution">
    <text evidence="2">The sequence shown here is derived from an EMBL/GenBank/DDBJ whole genome shotgun (WGS) entry which is preliminary data.</text>
</comment>
<accession>A0A9K3CLS6</accession>
<feature type="chain" id="PRO_5039932746" evidence="1">
    <location>
        <begin position="22"/>
        <end position="130"/>
    </location>
</feature>
<feature type="signal peptide" evidence="1">
    <location>
        <begin position="1"/>
        <end position="21"/>
    </location>
</feature>
<name>A0A9K3CLS6_9EUKA</name>
<keyword evidence="1" id="KW-0732">Signal</keyword>
<gene>
    <name evidence="2" type="ORF">KIPB_000241</name>
</gene>
<evidence type="ECO:0000313" key="2">
    <source>
        <dbReference type="EMBL" id="GIQ79578.1"/>
    </source>
</evidence>
<dbReference type="AlphaFoldDB" id="A0A9K3CLS6"/>
<keyword evidence="3" id="KW-1185">Reference proteome</keyword>
<reference evidence="2 3" key="1">
    <citation type="journal article" date="2018" name="PLoS ONE">
        <title>The draft genome of Kipferlia bialata reveals reductive genome evolution in fornicate parasites.</title>
        <authorList>
            <person name="Tanifuji G."/>
            <person name="Takabayashi S."/>
            <person name="Kume K."/>
            <person name="Takagi M."/>
            <person name="Nakayama T."/>
            <person name="Kamikawa R."/>
            <person name="Inagaki Y."/>
            <person name="Hashimoto T."/>
        </authorList>
    </citation>
    <scope>NUCLEOTIDE SEQUENCE [LARGE SCALE GENOMIC DNA]</scope>
    <source>
        <strain evidence="2">NY0173</strain>
    </source>
</reference>
<sequence>MCVYPLSLSLLSLALLSLVHRVPEAYLWLIVSLFLISMGSLRNVNMTMTQDKGKECAKWLLTSWDASLPDAVAVRSAQIDLLSYGKRLHKRLVTLARRDVSPSRHMRVRVFVDKHLLLISTLIGTIIGRG</sequence>
<proteinExistence type="predicted"/>